<dbReference type="Gene3D" id="3.40.190.10">
    <property type="entry name" value="Periplasmic binding protein-like II"/>
    <property type="match status" value="2"/>
</dbReference>
<name>A0A6J7NBQ7_9ZZZZ</name>
<proteinExistence type="predicted"/>
<organism evidence="1">
    <name type="scientific">freshwater metagenome</name>
    <dbReference type="NCBI Taxonomy" id="449393"/>
    <lineage>
        <taxon>unclassified sequences</taxon>
        <taxon>metagenomes</taxon>
        <taxon>ecological metagenomes</taxon>
    </lineage>
</organism>
<sequence length="48" mass="5422">MEKIDPELAKSEYIFPSDKTMKNLSVFRSLTPAEETAWTEAFQKAAGN</sequence>
<reference evidence="1" key="1">
    <citation type="submission" date="2020-05" db="EMBL/GenBank/DDBJ databases">
        <authorList>
            <person name="Chiriac C."/>
            <person name="Salcher M."/>
            <person name="Ghai R."/>
            <person name="Kavagutti S V."/>
        </authorList>
    </citation>
    <scope>NUCLEOTIDE SEQUENCE</scope>
</reference>
<dbReference type="AlphaFoldDB" id="A0A6J7NBQ7"/>
<protein>
    <submittedName>
        <fullName evidence="1">Unannotated protein</fullName>
    </submittedName>
</protein>
<gene>
    <name evidence="1" type="ORF">UFOPK4010_00570</name>
</gene>
<evidence type="ECO:0000313" key="1">
    <source>
        <dbReference type="EMBL" id="CAB4990586.1"/>
    </source>
</evidence>
<dbReference type="EMBL" id="CAFBOU010000035">
    <property type="protein sequence ID" value="CAB4990586.1"/>
    <property type="molecule type" value="Genomic_DNA"/>
</dbReference>
<accession>A0A6J7NBQ7</accession>